<feature type="transmembrane region" description="Helical" evidence="7">
    <location>
        <begin position="219"/>
        <end position="248"/>
    </location>
</feature>
<feature type="domain" description="Polysaccharide chain length determinant N-terminal" evidence="8">
    <location>
        <begin position="12"/>
        <end position="65"/>
    </location>
</feature>
<sequence>MTTPQDSRTYDDEISLVDLAKILIKRWKLMTAIFLVVVLGAVAYALMLPTTYRYTSIYNVAEEGAGAPLEDPNSLVAKANNLYLGPITRELIANEGLERLPFDTQIDNPSETLLVTITSDAQSDNAALVESLHEAMLSRLQEGQAQSAERRQDALERQLASANEALEAAQNSDSDSAAEVMASAMARVSDLEAQMEELTEGEVSQTAVRSLNQQGTSRALVLALGIVLGGMLAVMGAFFAQFAGLVCASLKDDR</sequence>
<dbReference type="EMBL" id="FNNI01000006">
    <property type="protein sequence ID" value="SDX56634.1"/>
    <property type="molecule type" value="Genomic_DNA"/>
</dbReference>
<dbReference type="PANTHER" id="PTHR32309">
    <property type="entry name" value="TYROSINE-PROTEIN KINASE"/>
    <property type="match status" value="1"/>
</dbReference>
<name>A0A1H3CSV7_9GAMM</name>
<keyword evidence="3 7" id="KW-0812">Transmembrane</keyword>
<keyword evidence="4 7" id="KW-1133">Transmembrane helix</keyword>
<evidence type="ECO:0000256" key="3">
    <source>
        <dbReference type="ARBA" id="ARBA00022692"/>
    </source>
</evidence>
<evidence type="ECO:0000313" key="10">
    <source>
        <dbReference type="Proteomes" id="UP000198500"/>
    </source>
</evidence>
<feature type="transmembrane region" description="Helical" evidence="7">
    <location>
        <begin position="29"/>
        <end position="47"/>
    </location>
</feature>
<reference evidence="9 10" key="1">
    <citation type="submission" date="2016-10" db="EMBL/GenBank/DDBJ databases">
        <authorList>
            <person name="de Groot N.N."/>
        </authorList>
    </citation>
    <scope>NUCLEOTIDE SEQUENCE [LARGE SCALE GENOMIC DNA]</scope>
    <source>
        <strain evidence="9 10">DSM 19219</strain>
    </source>
</reference>
<dbReference type="OrthoDB" id="5781423at2"/>
<protein>
    <submittedName>
        <fullName evidence="9">Chain length determinant protein</fullName>
    </submittedName>
</protein>
<organism evidence="9 10">
    <name type="scientific">Aidingimonas halophila</name>
    <dbReference type="NCBI Taxonomy" id="574349"/>
    <lineage>
        <taxon>Bacteria</taxon>
        <taxon>Pseudomonadati</taxon>
        <taxon>Pseudomonadota</taxon>
        <taxon>Gammaproteobacteria</taxon>
        <taxon>Oceanospirillales</taxon>
        <taxon>Halomonadaceae</taxon>
        <taxon>Aidingimonas</taxon>
    </lineage>
</organism>
<dbReference type="GO" id="GO:0005886">
    <property type="term" value="C:plasma membrane"/>
    <property type="evidence" value="ECO:0007669"/>
    <property type="project" value="UniProtKB-SubCell"/>
</dbReference>
<dbReference type="Pfam" id="PF02706">
    <property type="entry name" value="Wzz"/>
    <property type="match status" value="1"/>
</dbReference>
<evidence type="ECO:0000259" key="8">
    <source>
        <dbReference type="Pfam" id="PF02706"/>
    </source>
</evidence>
<evidence type="ECO:0000313" key="9">
    <source>
        <dbReference type="EMBL" id="SDX56634.1"/>
    </source>
</evidence>
<evidence type="ECO:0000256" key="4">
    <source>
        <dbReference type="ARBA" id="ARBA00022989"/>
    </source>
</evidence>
<feature type="coiled-coil region" evidence="6">
    <location>
        <begin position="138"/>
        <end position="201"/>
    </location>
</feature>
<dbReference type="PANTHER" id="PTHR32309:SF13">
    <property type="entry name" value="FERRIC ENTEROBACTIN TRANSPORT PROTEIN FEPE"/>
    <property type="match status" value="1"/>
</dbReference>
<gene>
    <name evidence="9" type="ORF">SAMN05443545_10684</name>
</gene>
<accession>A0A1H3CSV7</accession>
<keyword evidence="2" id="KW-1003">Cell membrane</keyword>
<evidence type="ECO:0000256" key="6">
    <source>
        <dbReference type="SAM" id="Coils"/>
    </source>
</evidence>
<proteinExistence type="predicted"/>
<evidence type="ECO:0000256" key="5">
    <source>
        <dbReference type="ARBA" id="ARBA00023136"/>
    </source>
</evidence>
<dbReference type="RefSeq" id="WP_092570150.1">
    <property type="nucleotide sequence ID" value="NZ_BMXH01000010.1"/>
</dbReference>
<dbReference type="InterPro" id="IPR003856">
    <property type="entry name" value="LPS_length_determ_N"/>
</dbReference>
<dbReference type="InterPro" id="IPR050445">
    <property type="entry name" value="Bact_polysacc_biosynth/exp"/>
</dbReference>
<dbReference type="AlphaFoldDB" id="A0A1H3CSV7"/>
<evidence type="ECO:0000256" key="2">
    <source>
        <dbReference type="ARBA" id="ARBA00022475"/>
    </source>
</evidence>
<dbReference type="STRING" id="574349.SAMN05443545_10684"/>
<keyword evidence="10" id="KW-1185">Reference proteome</keyword>
<dbReference type="Proteomes" id="UP000198500">
    <property type="component" value="Unassembled WGS sequence"/>
</dbReference>
<evidence type="ECO:0000256" key="1">
    <source>
        <dbReference type="ARBA" id="ARBA00004651"/>
    </source>
</evidence>
<dbReference type="GO" id="GO:0004713">
    <property type="term" value="F:protein tyrosine kinase activity"/>
    <property type="evidence" value="ECO:0007669"/>
    <property type="project" value="TreeGrafter"/>
</dbReference>
<evidence type="ECO:0000256" key="7">
    <source>
        <dbReference type="SAM" id="Phobius"/>
    </source>
</evidence>
<comment type="subcellular location">
    <subcellularLocation>
        <location evidence="1">Cell membrane</location>
        <topology evidence="1">Multi-pass membrane protein</topology>
    </subcellularLocation>
</comment>
<keyword evidence="6" id="KW-0175">Coiled coil</keyword>
<keyword evidence="5 7" id="KW-0472">Membrane</keyword>